<reference evidence="3" key="1">
    <citation type="submission" date="2022-03" db="EMBL/GenBank/DDBJ databases">
        <authorList>
            <person name="Lindestad O."/>
        </authorList>
    </citation>
    <scope>NUCLEOTIDE SEQUENCE</scope>
</reference>
<proteinExistence type="predicted"/>
<name>A0A8S4QSD6_9NEOP</name>
<evidence type="ECO:0000313" key="4">
    <source>
        <dbReference type="Proteomes" id="UP000838756"/>
    </source>
</evidence>
<keyword evidence="4" id="KW-1185">Reference proteome</keyword>
<evidence type="ECO:0000256" key="1">
    <source>
        <dbReference type="SAM" id="MobiDB-lite"/>
    </source>
</evidence>
<dbReference type="Pfam" id="PF23055">
    <property type="entry name" value="DUF7041"/>
    <property type="match status" value="1"/>
</dbReference>
<gene>
    <name evidence="3" type="primary">jg12079</name>
    <name evidence="3" type="ORF">PAEG_LOCUS5089</name>
</gene>
<dbReference type="Proteomes" id="UP000838756">
    <property type="component" value="Unassembled WGS sequence"/>
</dbReference>
<comment type="caution">
    <text evidence="3">The sequence shown here is derived from an EMBL/GenBank/DDBJ whole genome shotgun (WGS) entry which is preliminary data.</text>
</comment>
<dbReference type="EMBL" id="CAKXAJ010017806">
    <property type="protein sequence ID" value="CAH2217171.1"/>
    <property type="molecule type" value="Genomic_DNA"/>
</dbReference>
<sequence length="114" mass="13184">MSSDDGSDTERSGTSHKKRSSRTPRNRDPLAELFRVGVRVPPFWAEKPSIWFAQIEAQFNKARITDDNTKFYYVLSHLDGKYFATVEDIIDNPLPENLKNLRSSSSCVYLDKRR</sequence>
<protein>
    <submittedName>
        <fullName evidence="3">Jg12079 protein</fullName>
    </submittedName>
</protein>
<evidence type="ECO:0000313" key="3">
    <source>
        <dbReference type="EMBL" id="CAH2217171.1"/>
    </source>
</evidence>
<dbReference type="OrthoDB" id="6260718at2759"/>
<dbReference type="PANTHER" id="PTHR33327">
    <property type="entry name" value="ENDONUCLEASE"/>
    <property type="match status" value="1"/>
</dbReference>
<feature type="region of interest" description="Disordered" evidence="1">
    <location>
        <begin position="1"/>
        <end position="26"/>
    </location>
</feature>
<dbReference type="AlphaFoldDB" id="A0A8S4QSD6"/>
<feature type="compositionally biased region" description="Basic residues" evidence="1">
    <location>
        <begin position="14"/>
        <end position="24"/>
    </location>
</feature>
<feature type="domain" description="DUF7041" evidence="2">
    <location>
        <begin position="40"/>
        <end position="99"/>
    </location>
</feature>
<accession>A0A8S4QSD6</accession>
<evidence type="ECO:0000259" key="2">
    <source>
        <dbReference type="Pfam" id="PF23055"/>
    </source>
</evidence>
<dbReference type="PANTHER" id="PTHR33327:SF3">
    <property type="entry name" value="RNA-DIRECTED DNA POLYMERASE"/>
    <property type="match status" value="1"/>
</dbReference>
<organism evidence="3 4">
    <name type="scientific">Pararge aegeria aegeria</name>
    <dbReference type="NCBI Taxonomy" id="348720"/>
    <lineage>
        <taxon>Eukaryota</taxon>
        <taxon>Metazoa</taxon>
        <taxon>Ecdysozoa</taxon>
        <taxon>Arthropoda</taxon>
        <taxon>Hexapoda</taxon>
        <taxon>Insecta</taxon>
        <taxon>Pterygota</taxon>
        <taxon>Neoptera</taxon>
        <taxon>Endopterygota</taxon>
        <taxon>Lepidoptera</taxon>
        <taxon>Glossata</taxon>
        <taxon>Ditrysia</taxon>
        <taxon>Papilionoidea</taxon>
        <taxon>Nymphalidae</taxon>
        <taxon>Satyrinae</taxon>
        <taxon>Satyrini</taxon>
        <taxon>Parargina</taxon>
        <taxon>Pararge</taxon>
    </lineage>
</organism>
<dbReference type="InterPro" id="IPR055469">
    <property type="entry name" value="DUF7041"/>
</dbReference>